<gene>
    <name evidence="1" type="ORF">A3A24_00625</name>
</gene>
<evidence type="ECO:0000313" key="2">
    <source>
        <dbReference type="Proteomes" id="UP000176512"/>
    </source>
</evidence>
<proteinExistence type="predicted"/>
<protein>
    <submittedName>
        <fullName evidence="1">Uncharacterized protein</fullName>
    </submittedName>
</protein>
<organism evidence="1 2">
    <name type="scientific">Candidatus Buchananbacteria bacterium RIFCSPLOWO2_01_FULL_46_12</name>
    <dbReference type="NCBI Taxonomy" id="1797546"/>
    <lineage>
        <taxon>Bacteria</taxon>
        <taxon>Candidatus Buchananiibacteriota</taxon>
    </lineage>
</organism>
<sequence length="145" mass="16536">MKVNFDSLRFIWYRSVSTGTQREEDLMYHLCLTGFDVYYWISSTQKPGVKDLFVFLTAACHDASCGGRVQFTVRAGRIEGEKHLVRNPKALKTDEQFPLPNQVQCTNCTHTLLIDGQLAEAISAKAEEFYDGLREQRKAAQAPWN</sequence>
<dbReference type="EMBL" id="MHIP01000030">
    <property type="protein sequence ID" value="OGY54495.1"/>
    <property type="molecule type" value="Genomic_DNA"/>
</dbReference>
<dbReference type="Proteomes" id="UP000176512">
    <property type="component" value="Unassembled WGS sequence"/>
</dbReference>
<name>A0A1G1YQ66_9BACT</name>
<reference evidence="1 2" key="1">
    <citation type="journal article" date="2016" name="Nat. Commun.">
        <title>Thousands of microbial genomes shed light on interconnected biogeochemical processes in an aquifer system.</title>
        <authorList>
            <person name="Anantharaman K."/>
            <person name="Brown C.T."/>
            <person name="Hug L.A."/>
            <person name="Sharon I."/>
            <person name="Castelle C.J."/>
            <person name="Probst A.J."/>
            <person name="Thomas B.C."/>
            <person name="Singh A."/>
            <person name="Wilkins M.J."/>
            <person name="Karaoz U."/>
            <person name="Brodie E.L."/>
            <person name="Williams K.H."/>
            <person name="Hubbard S.S."/>
            <person name="Banfield J.F."/>
        </authorList>
    </citation>
    <scope>NUCLEOTIDE SEQUENCE [LARGE SCALE GENOMIC DNA]</scope>
</reference>
<accession>A0A1G1YQ66</accession>
<evidence type="ECO:0000313" key="1">
    <source>
        <dbReference type="EMBL" id="OGY54495.1"/>
    </source>
</evidence>
<comment type="caution">
    <text evidence="1">The sequence shown here is derived from an EMBL/GenBank/DDBJ whole genome shotgun (WGS) entry which is preliminary data.</text>
</comment>
<dbReference type="AlphaFoldDB" id="A0A1G1YQ66"/>